<evidence type="ECO:0000313" key="1">
    <source>
        <dbReference type="EMBL" id="AHC56547.1"/>
    </source>
</evidence>
<dbReference type="EMBL" id="KF787094">
    <property type="protein sequence ID" value="AHC56547.1"/>
    <property type="molecule type" value="Genomic_DNA"/>
</dbReference>
<protein>
    <submittedName>
        <fullName evidence="1">Uncharacterized protein</fullName>
    </submittedName>
</protein>
<gene>
    <name evidence="1" type="ORF">JJJA_0031</name>
</gene>
<reference evidence="1 2" key="1">
    <citation type="journal article" date="2014" name="Virol. J.">
        <title>First genome sequences of Achromobacter phages reveal new members of the N4 family.</title>
        <authorList>
            <person name="Wittmann J."/>
            <person name="Dreiseikelmann B."/>
            <person name="Rohde M."/>
            <person name="Meier-Kolthoff J.P."/>
            <person name="Bunk B."/>
            <person name="Rohde C."/>
        </authorList>
    </citation>
    <scope>NUCLEOTIDE SEQUENCE [LARGE SCALE GENOMIC DNA]</scope>
</reference>
<dbReference type="Proteomes" id="UP000018886">
    <property type="component" value="Segment"/>
</dbReference>
<evidence type="ECO:0000313" key="2">
    <source>
        <dbReference type="Proteomes" id="UP000018886"/>
    </source>
</evidence>
<name>V9SJ65_9CAUD</name>
<organism evidence="1 2">
    <name type="scientific">Achromobacter phage JWDelta</name>
    <dbReference type="NCBI Taxonomy" id="1416008"/>
    <lineage>
        <taxon>Viruses</taxon>
        <taxon>Duplodnaviria</taxon>
        <taxon>Heunggongvirae</taxon>
        <taxon>Uroviricota</taxon>
        <taxon>Caudoviricetes</taxon>
        <taxon>Schitoviridae</taxon>
        <taxon>Rothmandenesvirinae</taxon>
        <taxon>Jwalphavirus</taxon>
        <taxon>Jwalphavirus jwalpha</taxon>
    </lineage>
</organism>
<sequence>MQYVNHSTQALYRKLRKEGATAPSAVETIKLLLNESPETPGPSIAHWEASIGPEKAKLPYYHGNRRF</sequence>
<proteinExistence type="predicted"/>
<accession>V9SJ65</accession>